<reference evidence="2 3" key="1">
    <citation type="journal article" date="2019" name="Nat. Med.">
        <title>A library of human gut bacterial isolates paired with longitudinal multiomics data enables mechanistic microbiome research.</title>
        <authorList>
            <person name="Poyet M."/>
            <person name="Groussin M."/>
            <person name="Gibbons S.M."/>
            <person name="Avila-Pacheco J."/>
            <person name="Jiang X."/>
            <person name="Kearney S.M."/>
            <person name="Perrotta A.R."/>
            <person name="Berdy B."/>
            <person name="Zhao S."/>
            <person name="Lieberman T.D."/>
            <person name="Swanson P.K."/>
            <person name="Smith M."/>
            <person name="Roesemann S."/>
            <person name="Alexander J.E."/>
            <person name="Rich S.A."/>
            <person name="Livny J."/>
            <person name="Vlamakis H."/>
            <person name="Clish C."/>
            <person name="Bullock K."/>
            <person name="Deik A."/>
            <person name="Scott J."/>
            <person name="Pierce K.A."/>
            <person name="Xavier R.J."/>
            <person name="Alm E.J."/>
        </authorList>
    </citation>
    <scope>NUCLEOTIDE SEQUENCE [LARGE SCALE GENOMIC DNA]</scope>
    <source>
        <strain evidence="2 3">BIOML-A2</strain>
    </source>
</reference>
<feature type="region of interest" description="Disordered" evidence="1">
    <location>
        <begin position="1"/>
        <end position="38"/>
    </location>
</feature>
<evidence type="ECO:0000313" key="3">
    <source>
        <dbReference type="Proteomes" id="UP000429211"/>
    </source>
</evidence>
<proteinExistence type="predicted"/>
<evidence type="ECO:0000256" key="1">
    <source>
        <dbReference type="SAM" id="MobiDB-lite"/>
    </source>
</evidence>
<accession>A0A1V8Q426</accession>
<dbReference type="AlphaFoldDB" id="A0A1V8Q426"/>
<organism evidence="2 3">
    <name type="scientific">Bifidobacterium dentium</name>
    <dbReference type="NCBI Taxonomy" id="1689"/>
    <lineage>
        <taxon>Bacteria</taxon>
        <taxon>Bacillati</taxon>
        <taxon>Actinomycetota</taxon>
        <taxon>Actinomycetes</taxon>
        <taxon>Bifidobacteriales</taxon>
        <taxon>Bifidobacteriaceae</taxon>
        <taxon>Bifidobacterium</taxon>
    </lineage>
</organism>
<name>A0A1V8Q426_9BIFI</name>
<protein>
    <submittedName>
        <fullName evidence="2">Uncharacterized protein</fullName>
    </submittedName>
</protein>
<dbReference type="RefSeq" id="WP_034521737.1">
    <property type="nucleotide sequence ID" value="NZ_BCYE01000008.1"/>
</dbReference>
<dbReference type="EMBL" id="WDPD01000005">
    <property type="protein sequence ID" value="KAB7460581.1"/>
    <property type="molecule type" value="Genomic_DNA"/>
</dbReference>
<dbReference type="Proteomes" id="UP000429211">
    <property type="component" value="Unassembled WGS sequence"/>
</dbReference>
<gene>
    <name evidence="2" type="ORF">GBB04_05795</name>
</gene>
<comment type="caution">
    <text evidence="2">The sequence shown here is derived from an EMBL/GenBank/DDBJ whole genome shotgun (WGS) entry which is preliminary data.</text>
</comment>
<feature type="compositionally biased region" description="Acidic residues" evidence="1">
    <location>
        <begin position="1"/>
        <end position="30"/>
    </location>
</feature>
<sequence length="209" mass="23755">MKDPEEDVPPPDDDLQEQEEDEQEDDEISEDIPSSGLDAVLNPNGDTNMMWQEYLTKQKTPLPVFDGFIAAELSAEPIPFHFVRTDAMEWDPQQAHAMAMNSARIACDSADIFRGRTKPARIERRMTPTCLKRLENASQLLVEHMRRDARLHARIGILPVIMGSINGWLVNPQKFDCVVMLRIGAERMCCNMVFERMGTAWKCAYSDIG</sequence>
<evidence type="ECO:0000313" key="2">
    <source>
        <dbReference type="EMBL" id="KAB7460581.1"/>
    </source>
</evidence>